<comment type="caution">
    <text evidence="1">The sequence shown here is derived from an EMBL/GenBank/DDBJ whole genome shotgun (WGS) entry which is preliminary data.</text>
</comment>
<dbReference type="STRING" id="1286106.MPL1_11308"/>
<sequence length="265" mass="30339">MMDWSDQNTAELEQIILQAKLSEPQERTLKLSFQEQVVWLKQAEQPRNLRWQQLGRVMAKLTGNKMFVSALGLGGEQALEKEAARLRMLAEAGISVPIVLKQTRQWILLSNVGPAVHKWLRRPDSPAALKRTIVLKTAEAMAQLHQLGFWHGRPALRDMAYDGAQISFLDFEEDPAALMTPEQCMARDAFLFVHNLYRNLAISEPQLLDEVIAQYRSQCPQNVWLATRKMVKTMWFSYYLLRLLKPLSGKDGRAALFAFEVFRAA</sequence>
<dbReference type="OrthoDB" id="5564772at2"/>
<organism evidence="1 2">
    <name type="scientific">Methylophaga lonarensis MPL</name>
    <dbReference type="NCBI Taxonomy" id="1286106"/>
    <lineage>
        <taxon>Bacteria</taxon>
        <taxon>Pseudomonadati</taxon>
        <taxon>Pseudomonadota</taxon>
        <taxon>Gammaproteobacteria</taxon>
        <taxon>Thiotrichales</taxon>
        <taxon>Piscirickettsiaceae</taxon>
        <taxon>Methylophaga</taxon>
    </lineage>
</organism>
<keyword evidence="1" id="KW-0687">Ribonucleoprotein</keyword>
<dbReference type="Proteomes" id="UP000012019">
    <property type="component" value="Unassembled WGS sequence"/>
</dbReference>
<accession>M7PP57</accession>
<evidence type="ECO:0000313" key="2">
    <source>
        <dbReference type="Proteomes" id="UP000012019"/>
    </source>
</evidence>
<dbReference type="SUPFAM" id="SSF56112">
    <property type="entry name" value="Protein kinase-like (PK-like)"/>
    <property type="match status" value="1"/>
</dbReference>
<protein>
    <submittedName>
        <fullName evidence="1">30S ribosomal protein S15</fullName>
    </submittedName>
</protein>
<reference evidence="1 2" key="1">
    <citation type="journal article" date="2013" name="Genome Announc.">
        <title>Draft Genome Sequence of Methylophaga lonarensis MPLT, a Haloalkaliphilic (Non-Methane-Utilizing) Methylotroph.</title>
        <authorList>
            <person name="Shetty S.A."/>
            <person name="Marathe N.P."/>
            <person name="Munot H."/>
            <person name="Antony C.P."/>
            <person name="Dhotre D.P."/>
            <person name="Murrell J.C."/>
            <person name="Shouche Y.S."/>
        </authorList>
    </citation>
    <scope>NUCLEOTIDE SEQUENCE [LARGE SCALE GENOMIC DNA]</scope>
    <source>
        <strain evidence="1 2">MPL</strain>
    </source>
</reference>
<dbReference type="EMBL" id="APHR01000064">
    <property type="protein sequence ID" value="EMR12239.1"/>
    <property type="molecule type" value="Genomic_DNA"/>
</dbReference>
<dbReference type="PATRIC" id="fig|1286106.3.peg.2261"/>
<gene>
    <name evidence="1" type="ORF">MPL1_11308</name>
</gene>
<dbReference type="RefSeq" id="WP_009727216.1">
    <property type="nucleotide sequence ID" value="NZ_APHR01000064.1"/>
</dbReference>
<evidence type="ECO:0000313" key="1">
    <source>
        <dbReference type="EMBL" id="EMR12239.1"/>
    </source>
</evidence>
<dbReference type="GO" id="GO:0005840">
    <property type="term" value="C:ribosome"/>
    <property type="evidence" value="ECO:0007669"/>
    <property type="project" value="UniProtKB-KW"/>
</dbReference>
<dbReference type="InterPro" id="IPR011009">
    <property type="entry name" value="Kinase-like_dom_sf"/>
</dbReference>
<dbReference type="eggNOG" id="COG3642">
    <property type="taxonomic scope" value="Bacteria"/>
</dbReference>
<keyword evidence="1" id="KW-0689">Ribosomal protein</keyword>
<keyword evidence="2" id="KW-1185">Reference proteome</keyword>
<name>M7PP57_9GAMM</name>
<dbReference type="AlphaFoldDB" id="M7PP57"/>
<proteinExistence type="predicted"/>